<keyword evidence="3" id="KW-1185">Reference proteome</keyword>
<proteinExistence type="predicted"/>
<reference evidence="2 3" key="1">
    <citation type="submission" date="2023-04" db="EMBL/GenBank/DDBJ databases">
        <title>A long-awaited taxogenomic arrangement of the family Halomonadaceae.</title>
        <authorList>
            <person name="De La Haba R."/>
            <person name="Chuvochina M."/>
            <person name="Wittouck S."/>
            <person name="Arahal D.R."/>
            <person name="Sanchez-Porro C."/>
            <person name="Hugenholtz P."/>
            <person name="Ventosa A."/>
        </authorList>
    </citation>
    <scope>NUCLEOTIDE SEQUENCE [LARGE SCALE GENOMIC DNA]</scope>
    <source>
        <strain evidence="2 3">DSM 17332</strain>
    </source>
</reference>
<dbReference type="InterPro" id="IPR007845">
    <property type="entry name" value="HemS/ChuX_dom"/>
</dbReference>
<dbReference type="Gene3D" id="3.40.1570.10">
    <property type="entry name" value="HemS/ChuS/ChuX like domains"/>
    <property type="match status" value="2"/>
</dbReference>
<dbReference type="RefSeq" id="WP_309637282.1">
    <property type="nucleotide sequence ID" value="NZ_JARWAL010000012.1"/>
</dbReference>
<dbReference type="Pfam" id="PF06228">
    <property type="entry name" value="ChuX_HutX"/>
    <property type="match status" value="1"/>
</dbReference>
<organism evidence="2 3">
    <name type="scientific">Halomonas mongoliensis</name>
    <dbReference type="NCBI Taxonomy" id="321265"/>
    <lineage>
        <taxon>Bacteria</taxon>
        <taxon>Pseudomonadati</taxon>
        <taxon>Pseudomonadota</taxon>
        <taxon>Gammaproteobacteria</taxon>
        <taxon>Oceanospirillales</taxon>
        <taxon>Halomonadaceae</taxon>
        <taxon>Halomonas</taxon>
    </lineage>
</organism>
<comment type="caution">
    <text evidence="2">The sequence shown here is derived from an EMBL/GenBank/DDBJ whole genome shotgun (WGS) entry which is preliminary data.</text>
</comment>
<evidence type="ECO:0000313" key="2">
    <source>
        <dbReference type="EMBL" id="MDR5893773.1"/>
    </source>
</evidence>
<feature type="domain" description="Haemin-degrading HemS/ChuX" evidence="1">
    <location>
        <begin position="217"/>
        <end position="348"/>
    </location>
</feature>
<gene>
    <name evidence="2" type="ORF">QC820_13225</name>
</gene>
<dbReference type="Proteomes" id="UP001252270">
    <property type="component" value="Unassembled WGS sequence"/>
</dbReference>
<dbReference type="EMBL" id="JARWAL010000012">
    <property type="protein sequence ID" value="MDR5893773.1"/>
    <property type="molecule type" value="Genomic_DNA"/>
</dbReference>
<evidence type="ECO:0000313" key="3">
    <source>
        <dbReference type="Proteomes" id="UP001252270"/>
    </source>
</evidence>
<evidence type="ECO:0000259" key="1">
    <source>
        <dbReference type="Pfam" id="PF05171"/>
    </source>
</evidence>
<accession>A0ABU1GQT4</accession>
<dbReference type="Pfam" id="PF05171">
    <property type="entry name" value="HemS"/>
    <property type="match status" value="1"/>
</dbReference>
<dbReference type="InterPro" id="IPR010413">
    <property type="entry name" value="HutX-like"/>
</dbReference>
<sequence>MTVSATPLSATVRSILDAFDAARRASPRLPAIEIAQRLGISEGELQAARLGRDVVTLPLPPAELAGRLHTLGRVKALTRSSAAVLEQSGRYPVAGEASAGLLLDPGGLDLRLHLQRWHWACLIQDELPGADGTPARRHSLQAFDRHGRALHKAFSLTPELPDGWHALAAGADTRAPCFTGLSPAASRPLPEAPGLAHDWGRMRDVHQFFTLLRRHGLERHEANALMEGRFTHRLPAGMIEEALMRAAERRLPLMLFVASPGGVQIRSGTLPAPERRGGWLNLFGSDFTLHLKDDAIADAWVVRKPNRDGGVTSLEAFDADGELLLQLYARRREGEPERADWRCLLEELVGREVAA</sequence>
<dbReference type="InterPro" id="IPR053733">
    <property type="entry name" value="Heme_Transport_Util_sf"/>
</dbReference>
<dbReference type="CDD" id="cd16831">
    <property type="entry name" value="HemS-like_C"/>
    <property type="match status" value="1"/>
</dbReference>
<name>A0ABU1GQT4_9GAMM</name>
<protein>
    <submittedName>
        <fullName evidence="2">ChuX/HutX family heme-like substrate-binding protein</fullName>
    </submittedName>
</protein>
<dbReference type="SUPFAM" id="SSF144064">
    <property type="entry name" value="Heme iron utilization protein-like"/>
    <property type="match status" value="1"/>
</dbReference>